<proteinExistence type="predicted"/>
<dbReference type="RefSeq" id="WP_110131707.1">
    <property type="nucleotide sequence ID" value="NZ_QHJQ01000009.1"/>
</dbReference>
<evidence type="ECO:0000313" key="2">
    <source>
        <dbReference type="Proteomes" id="UP000247099"/>
    </source>
</evidence>
<dbReference type="NCBIfam" id="TIGR02436">
    <property type="entry name" value="four helix bundle protein"/>
    <property type="match status" value="1"/>
</dbReference>
<dbReference type="OrthoDB" id="9800370at2"/>
<dbReference type="Proteomes" id="UP000247099">
    <property type="component" value="Unassembled WGS sequence"/>
</dbReference>
<dbReference type="AlphaFoldDB" id="A0A317ZI25"/>
<dbReference type="InParanoid" id="A0A317ZI25"/>
<dbReference type="InterPro" id="IPR012657">
    <property type="entry name" value="23S_rRNA-intervening_sequence"/>
</dbReference>
<gene>
    <name evidence="1" type="ORF">DDZ13_12050</name>
</gene>
<dbReference type="Gene3D" id="1.20.1440.60">
    <property type="entry name" value="23S rRNA-intervening sequence"/>
    <property type="match status" value="1"/>
</dbReference>
<dbReference type="EMBL" id="QHJQ01000009">
    <property type="protein sequence ID" value="PXA03419.1"/>
    <property type="molecule type" value="Genomic_DNA"/>
</dbReference>
<name>A0A317ZI25_9BACT</name>
<protein>
    <recommendedName>
        <fullName evidence="3">Four helix bundle protein</fullName>
    </recommendedName>
</protein>
<reference evidence="1 2" key="1">
    <citation type="submission" date="2018-05" db="EMBL/GenBank/DDBJ databases">
        <title>Coraliomargarita sinensis sp. nov., isolated from a marine solar saltern.</title>
        <authorList>
            <person name="Zhou L.Y."/>
        </authorList>
    </citation>
    <scope>NUCLEOTIDE SEQUENCE [LARGE SCALE GENOMIC DNA]</scope>
    <source>
        <strain evidence="1 2">WN38</strain>
    </source>
</reference>
<sequence>MSPKFDHEKLKVYQRSLGKFTAPDRCRFFDIARGPALECAAALDVLQRKSLATDGQVHEGKECLLEIVSMLVGLVKNRIPRTGFMRSRPLMVGTWIRIKIKSWSRNTIKSFA</sequence>
<accession>A0A317ZI25</accession>
<comment type="caution">
    <text evidence="1">The sequence shown here is derived from an EMBL/GenBank/DDBJ whole genome shotgun (WGS) entry which is preliminary data.</text>
</comment>
<dbReference type="SUPFAM" id="SSF158446">
    <property type="entry name" value="IVS-encoded protein-like"/>
    <property type="match status" value="1"/>
</dbReference>
<keyword evidence="2" id="KW-1185">Reference proteome</keyword>
<evidence type="ECO:0000313" key="1">
    <source>
        <dbReference type="EMBL" id="PXA03419.1"/>
    </source>
</evidence>
<dbReference type="InterPro" id="IPR036583">
    <property type="entry name" value="23S_rRNA_IVS_sf"/>
</dbReference>
<evidence type="ECO:0008006" key="3">
    <source>
        <dbReference type="Google" id="ProtNLM"/>
    </source>
</evidence>
<organism evidence="1 2">
    <name type="scientific">Coraliomargarita sinensis</name>
    <dbReference type="NCBI Taxonomy" id="2174842"/>
    <lineage>
        <taxon>Bacteria</taxon>
        <taxon>Pseudomonadati</taxon>
        <taxon>Verrucomicrobiota</taxon>
        <taxon>Opitutia</taxon>
        <taxon>Puniceicoccales</taxon>
        <taxon>Coraliomargaritaceae</taxon>
        <taxon>Coraliomargarita</taxon>
    </lineage>
</organism>